<dbReference type="AlphaFoldDB" id="A0A2T0XJG6"/>
<dbReference type="CDD" id="cd02440">
    <property type="entry name" value="AdoMet_MTases"/>
    <property type="match status" value="1"/>
</dbReference>
<dbReference type="NCBIfam" id="TIGR00536">
    <property type="entry name" value="hemK_fam"/>
    <property type="match status" value="1"/>
</dbReference>
<dbReference type="Pfam" id="PF05175">
    <property type="entry name" value="MTS"/>
    <property type="match status" value="1"/>
</dbReference>
<dbReference type="RefSeq" id="WP_106226426.1">
    <property type="nucleotide sequence ID" value="NZ_PVTV01000011.1"/>
</dbReference>
<dbReference type="InterPro" id="IPR017127">
    <property type="entry name" value="Ribosome_uL3_MTase"/>
</dbReference>
<evidence type="ECO:0000256" key="4">
    <source>
        <dbReference type="HAMAP-Rule" id="MF_02125"/>
    </source>
</evidence>
<protein>
    <recommendedName>
        <fullName evidence="4">Ribosomal protein uL3 glutamine methyltransferase</fullName>
        <shortName evidence="4">uL3 MTase</shortName>
        <ecNumber evidence="4">2.1.1.298</ecNumber>
    </recommendedName>
    <alternativeName>
        <fullName evidence="4">N5-glutamine methyltransferase PrmB</fullName>
    </alternativeName>
</protein>
<dbReference type="Gene3D" id="1.10.8.10">
    <property type="entry name" value="DNA helicase RuvA subunit, C-terminal domain"/>
    <property type="match status" value="1"/>
</dbReference>
<dbReference type="InterPro" id="IPR004556">
    <property type="entry name" value="HemK-like"/>
</dbReference>
<dbReference type="PIRSF" id="PIRSF037167">
    <property type="entry name" value="Mtase_YfcB_prd"/>
    <property type="match status" value="1"/>
</dbReference>
<dbReference type="GO" id="GO:0005829">
    <property type="term" value="C:cytosol"/>
    <property type="evidence" value="ECO:0007669"/>
    <property type="project" value="TreeGrafter"/>
</dbReference>
<dbReference type="EC" id="2.1.1.298" evidence="4"/>
<dbReference type="GO" id="GO:0003676">
    <property type="term" value="F:nucleic acid binding"/>
    <property type="evidence" value="ECO:0007669"/>
    <property type="project" value="InterPro"/>
</dbReference>
<dbReference type="GO" id="GO:0036009">
    <property type="term" value="F:protein-glutamine N-methyltransferase activity"/>
    <property type="evidence" value="ECO:0007669"/>
    <property type="project" value="UniProtKB-UniRule"/>
</dbReference>
<reference evidence="6 7" key="1">
    <citation type="submission" date="2018-03" db="EMBL/GenBank/DDBJ databases">
        <title>Genomic Encyclopedia of Type Strains, Phase III (KMG-III): the genomes of soil and plant-associated and newly described type strains.</title>
        <authorList>
            <person name="Whitman W."/>
        </authorList>
    </citation>
    <scope>NUCLEOTIDE SEQUENCE [LARGE SCALE GENOMIC DNA]</scope>
    <source>
        <strain evidence="6 7">MWH-P2sevCIIIb</strain>
    </source>
</reference>
<evidence type="ECO:0000313" key="6">
    <source>
        <dbReference type="EMBL" id="PRY99083.1"/>
    </source>
</evidence>
<evidence type="ECO:0000313" key="7">
    <source>
        <dbReference type="Proteomes" id="UP000238308"/>
    </source>
</evidence>
<keyword evidence="6" id="KW-0687">Ribonucleoprotein</keyword>
<dbReference type="PROSITE" id="PS00092">
    <property type="entry name" value="N6_MTASE"/>
    <property type="match status" value="1"/>
</dbReference>
<dbReference type="PANTHER" id="PTHR47806">
    <property type="entry name" value="50S RIBOSOMAL PROTEIN L3 GLUTAMINE METHYLTRANSFERASE"/>
    <property type="match status" value="1"/>
</dbReference>
<organism evidence="6 7">
    <name type="scientific">Jezberella montanilacus</name>
    <dbReference type="NCBI Taxonomy" id="323426"/>
    <lineage>
        <taxon>Bacteria</taxon>
        <taxon>Pseudomonadati</taxon>
        <taxon>Pseudomonadota</taxon>
        <taxon>Betaproteobacteria</taxon>
        <taxon>Burkholderiales</taxon>
        <taxon>Alcaligenaceae</taxon>
        <taxon>Jezberella</taxon>
    </lineage>
</organism>
<comment type="similarity">
    <text evidence="4">Belongs to the protein N5-glutamine methyltransferase family. PrmB subfamily.</text>
</comment>
<dbReference type="Proteomes" id="UP000238308">
    <property type="component" value="Unassembled WGS sequence"/>
</dbReference>
<accession>A0A2T0XJG6</accession>
<evidence type="ECO:0000256" key="2">
    <source>
        <dbReference type="ARBA" id="ARBA00022679"/>
    </source>
</evidence>
<dbReference type="GO" id="GO:0005840">
    <property type="term" value="C:ribosome"/>
    <property type="evidence" value="ECO:0007669"/>
    <property type="project" value="UniProtKB-KW"/>
</dbReference>
<keyword evidence="7" id="KW-1185">Reference proteome</keyword>
<dbReference type="NCBIfam" id="TIGR03533">
    <property type="entry name" value="L3_gln_methyl"/>
    <property type="match status" value="1"/>
</dbReference>
<evidence type="ECO:0000259" key="5">
    <source>
        <dbReference type="Pfam" id="PF05175"/>
    </source>
</evidence>
<keyword evidence="3 4" id="KW-0949">S-adenosyl-L-methionine</keyword>
<name>A0A2T0XJG6_9BURK</name>
<dbReference type="PANTHER" id="PTHR47806:SF1">
    <property type="entry name" value="RIBOSOMAL PROTEIN UL3 GLUTAMINE METHYLTRANSFERASE"/>
    <property type="match status" value="1"/>
</dbReference>
<comment type="caution">
    <text evidence="6">The sequence shown here is derived from an EMBL/GenBank/DDBJ whole genome shotgun (WGS) entry which is preliminary data.</text>
</comment>
<comment type="function">
    <text evidence="4">Methylates ribosomal protein uL3 on a specific glutamine residue.</text>
</comment>
<feature type="domain" description="Methyltransferase small" evidence="5">
    <location>
        <begin position="134"/>
        <end position="218"/>
    </location>
</feature>
<dbReference type="Gene3D" id="3.40.50.150">
    <property type="entry name" value="Vaccinia Virus protein VP39"/>
    <property type="match status" value="1"/>
</dbReference>
<gene>
    <name evidence="4" type="primary">prmB</name>
    <name evidence="6" type="ORF">BCM14_0522</name>
</gene>
<dbReference type="HAMAP" id="MF_02125">
    <property type="entry name" value="L3_methyltr_PrmB"/>
    <property type="match status" value="1"/>
</dbReference>
<proteinExistence type="inferred from homology"/>
<keyword evidence="2 4" id="KW-0808">Transferase</keyword>
<evidence type="ECO:0000256" key="3">
    <source>
        <dbReference type="ARBA" id="ARBA00022691"/>
    </source>
</evidence>
<keyword evidence="1 4" id="KW-0489">Methyltransferase</keyword>
<dbReference type="SUPFAM" id="SSF53335">
    <property type="entry name" value="S-adenosyl-L-methionine-dependent methyltransferases"/>
    <property type="match status" value="1"/>
</dbReference>
<dbReference type="OrthoDB" id="9800643at2"/>
<evidence type="ECO:0000256" key="1">
    <source>
        <dbReference type="ARBA" id="ARBA00022603"/>
    </source>
</evidence>
<comment type="catalytic activity">
    <reaction evidence="4">
        <text>L-glutaminyl-[ribosomal protein uL3] + S-adenosyl-L-methionine = N(5)-methyl-L-glutaminyl-[ribosomal protein uL3] + S-adenosyl-L-homocysteine + H(+)</text>
        <dbReference type="Rhea" id="RHEA:45020"/>
        <dbReference type="Rhea" id="RHEA-COMP:11063"/>
        <dbReference type="Rhea" id="RHEA-COMP:11064"/>
        <dbReference type="ChEBI" id="CHEBI:15378"/>
        <dbReference type="ChEBI" id="CHEBI:30011"/>
        <dbReference type="ChEBI" id="CHEBI:57856"/>
        <dbReference type="ChEBI" id="CHEBI:59789"/>
        <dbReference type="ChEBI" id="CHEBI:61891"/>
        <dbReference type="EC" id="2.1.1.298"/>
    </reaction>
</comment>
<sequence>MSDGHSSARDVLVTVRDLIRFGVSRFNGHKLFFGHGSDNSWDEAVYLVLHALHLPPDQLDPFMDAHVLPDEKERVLDLIDRRCIDRLPAAYLTNEAWLQGYRFFVDQRVIVPRSPIAELLTAHLSPWIPYPDDISNILDLCTGSGCLAIVAAHEFPDAVVDATDLSSDALAVAKINVQDHGLNERLSLYHGSLFEPLNVNRRYDLIICNPPYVNSSSMDKLPAEYLHEPRMALAGGLDGMDLIRKIIEQAPQHLSEQGMLLLELGHERAYFEAAFPELEPMWLDTTESSDQILLLTREQIIT</sequence>
<dbReference type="EMBL" id="PVTV01000011">
    <property type="protein sequence ID" value="PRY99083.1"/>
    <property type="molecule type" value="Genomic_DNA"/>
</dbReference>
<dbReference type="GO" id="GO:0032259">
    <property type="term" value="P:methylation"/>
    <property type="evidence" value="ECO:0007669"/>
    <property type="project" value="UniProtKB-KW"/>
</dbReference>
<dbReference type="InterPro" id="IPR007848">
    <property type="entry name" value="Small_mtfrase_dom"/>
</dbReference>
<dbReference type="InterPro" id="IPR002052">
    <property type="entry name" value="DNA_methylase_N6_adenine_CS"/>
</dbReference>
<dbReference type="InterPro" id="IPR029063">
    <property type="entry name" value="SAM-dependent_MTases_sf"/>
</dbReference>
<keyword evidence="6" id="KW-0689">Ribosomal protein</keyword>